<proteinExistence type="predicted"/>
<dbReference type="GO" id="GO:0005929">
    <property type="term" value="C:cilium"/>
    <property type="evidence" value="ECO:0007669"/>
    <property type="project" value="UniProtKB-SubCell"/>
</dbReference>
<feature type="domain" description="BART" evidence="6">
    <location>
        <begin position="69"/>
        <end position="199"/>
    </location>
</feature>
<evidence type="ECO:0000256" key="4">
    <source>
        <dbReference type="ARBA" id="ARBA00023069"/>
    </source>
</evidence>
<keyword evidence="5" id="KW-0966">Cell projection</keyword>
<evidence type="ECO:0000256" key="2">
    <source>
        <dbReference type="ARBA" id="ARBA00004496"/>
    </source>
</evidence>
<evidence type="ECO:0000256" key="5">
    <source>
        <dbReference type="ARBA" id="ARBA00023273"/>
    </source>
</evidence>
<organism evidence="7 8">
    <name type="scientific">Perkinsus olseni</name>
    <name type="common">Perkinsus atlanticus</name>
    <dbReference type="NCBI Taxonomy" id="32597"/>
    <lineage>
        <taxon>Eukaryota</taxon>
        <taxon>Sar</taxon>
        <taxon>Alveolata</taxon>
        <taxon>Perkinsozoa</taxon>
        <taxon>Perkinsea</taxon>
        <taxon>Perkinsida</taxon>
        <taxon>Perkinsidae</taxon>
        <taxon>Perkinsus</taxon>
    </lineage>
</organism>
<dbReference type="InterPro" id="IPR023379">
    <property type="entry name" value="BART_dom"/>
</dbReference>
<dbReference type="GO" id="GO:0005737">
    <property type="term" value="C:cytoplasm"/>
    <property type="evidence" value="ECO:0007669"/>
    <property type="project" value="UniProtKB-SubCell"/>
</dbReference>
<sequence>MIKIVERMARAVREVHWMLHPLLESQRMRYLSLMVGYRDAYVCHRSRRDIFSPEDVTHPTSLDRSCFVEVLASVFEVVCSGPLQERVEQFMHEHCDDFKSEAISTSDSSPPEYKHEHYVLFKKYCDDIEDLLVSRVQEQHPNFNLAQFVEECRDVLKGHVDGNNNDNCGYCDMQAEEVFDFLLSLVDFEAFRNDMISTAMHGQDLQLRGSALTAAAAGMYRSRMCNVLGRSPAVAATEE</sequence>
<evidence type="ECO:0000256" key="1">
    <source>
        <dbReference type="ARBA" id="ARBA00004138"/>
    </source>
</evidence>
<reference evidence="7 8" key="1">
    <citation type="submission" date="2020-04" db="EMBL/GenBank/DDBJ databases">
        <title>Perkinsus olseni comparative genomics.</title>
        <authorList>
            <person name="Bogema D.R."/>
        </authorList>
    </citation>
    <scope>NUCLEOTIDE SEQUENCE [LARGE SCALE GENOMIC DNA]</scope>
    <source>
        <strain evidence="7">ATCC PRA-179</strain>
    </source>
</reference>
<evidence type="ECO:0000259" key="6">
    <source>
        <dbReference type="Pfam" id="PF11527"/>
    </source>
</evidence>
<dbReference type="Proteomes" id="UP000570595">
    <property type="component" value="Unassembled WGS sequence"/>
</dbReference>
<keyword evidence="4" id="KW-0969">Cilium</keyword>
<dbReference type="OrthoDB" id="302784at2759"/>
<gene>
    <name evidence="7" type="ORF">FOZ61_010000</name>
</gene>
<accession>A0A7J6KZH2</accession>
<name>A0A7J6KZH2_PEROL</name>
<evidence type="ECO:0000313" key="8">
    <source>
        <dbReference type="Proteomes" id="UP000570595"/>
    </source>
</evidence>
<dbReference type="Pfam" id="PF11527">
    <property type="entry name" value="ARL2_Bind_BART"/>
    <property type="match status" value="1"/>
</dbReference>
<keyword evidence="3" id="KW-0963">Cytoplasm</keyword>
<comment type="subcellular location">
    <subcellularLocation>
        <location evidence="1">Cell projection</location>
        <location evidence="1">Cilium</location>
    </subcellularLocation>
    <subcellularLocation>
        <location evidence="2">Cytoplasm</location>
    </subcellularLocation>
</comment>
<comment type="caution">
    <text evidence="7">The sequence shown here is derived from an EMBL/GenBank/DDBJ whole genome shotgun (WGS) entry which is preliminary data.</text>
</comment>
<dbReference type="AlphaFoldDB" id="A0A7J6KZH2"/>
<dbReference type="InterPro" id="IPR042541">
    <property type="entry name" value="BART_sf"/>
</dbReference>
<evidence type="ECO:0000256" key="3">
    <source>
        <dbReference type="ARBA" id="ARBA00022490"/>
    </source>
</evidence>
<evidence type="ECO:0000313" key="7">
    <source>
        <dbReference type="EMBL" id="KAF4651989.1"/>
    </source>
</evidence>
<dbReference type="EMBL" id="JABAHT010000773">
    <property type="protein sequence ID" value="KAF4651989.1"/>
    <property type="molecule type" value="Genomic_DNA"/>
</dbReference>
<dbReference type="Gene3D" id="1.20.1520.10">
    <property type="entry name" value="ADP-ribosylation factor-like 2-binding protein, domain"/>
    <property type="match status" value="1"/>
</dbReference>
<protein>
    <recommendedName>
        <fullName evidence="6">BART domain-containing protein</fullName>
    </recommendedName>
</protein>